<feature type="compositionally biased region" description="Basic and acidic residues" evidence="4">
    <location>
        <begin position="637"/>
        <end position="646"/>
    </location>
</feature>
<protein>
    <recommendedName>
        <fullName evidence="5">SF3 helicase domain-containing protein</fullName>
    </recommendedName>
</protein>
<dbReference type="GO" id="GO:0016787">
    <property type="term" value="F:hydrolase activity"/>
    <property type="evidence" value="ECO:0007669"/>
    <property type="project" value="UniProtKB-KW"/>
</dbReference>
<feature type="region of interest" description="Disordered" evidence="4">
    <location>
        <begin position="61"/>
        <end position="99"/>
    </location>
</feature>
<dbReference type="InterPro" id="IPR006500">
    <property type="entry name" value="Helicase_put_C_phage/plasmid"/>
</dbReference>
<dbReference type="PANTHER" id="PTHR35372">
    <property type="entry name" value="ATP BINDING PROTEIN-RELATED"/>
    <property type="match status" value="1"/>
</dbReference>
<dbReference type="RefSeq" id="WP_166354185.1">
    <property type="nucleotide sequence ID" value="NZ_CP049700.1"/>
</dbReference>
<sequence>MTISQHQGPIPGWDDRVEHAELDYEAWAAHAPHPAELEELTPHELICRWVESEEPSFHYSLTGVIDDTPHPTQRGAPYERQGNADELDPAEDERPEDEEEIAREVLIACSQEPQNDTGNGARLLHHFGTALLHVRNVGWYAWAGTHWENEGGNEMATRRAHRTAERILLEADVMTAAPKEQAAIDAASQARDAMGAIEKAKGSVDARKDQHWQMLSRVVEAGAEAQAALKGRQIARRKYSVSSGNAGKVRGMLEQALPYRAVKIDALDADPLAFNVMNGTLRFVCDEVPDPDAPDHSGKMLKQWRVELTKHRRGDHITKVAPVEYIAGASAPHFEAAIKRFLPIQPVRDFVQRFHGYGLTGMVGEQCFVFSYGTGANWKSTFVEIVARIMGPYCATINFESLSGDHQRSGSGPSPDLARLPGARLVRASEPERGVQFKEALIKSLTGGEPMLVRSLNKEFFEFRPTFKMVLSGNHKPEIGGVDHGIWRRVKFIPWPVTIADHERRPMDEVMGEIWPERAGILNWLIAGALEYLNGGLRTPTEVTDATAEYRDEMDPVGTFVGACVHSVPSKPDGEPRSVVSARAMYDAFASWAVANAVRPWKEKSFATAMSQKGFTKDRIAAGVRYLHVKLKNVPEPARRRTDEPHQPAGDDIAPV</sequence>
<dbReference type="Pfam" id="PF08706">
    <property type="entry name" value="D5_N"/>
    <property type="match status" value="1"/>
</dbReference>
<keyword evidence="1" id="KW-0547">Nucleotide-binding</keyword>
<dbReference type="PANTHER" id="PTHR35372:SF2">
    <property type="entry name" value="SF3 HELICASE DOMAIN-CONTAINING PROTEIN"/>
    <property type="match status" value="1"/>
</dbReference>
<feature type="region of interest" description="Disordered" evidence="4">
    <location>
        <begin position="635"/>
        <end position="656"/>
    </location>
</feature>
<accession>A0A7Z0QN87</accession>
<gene>
    <name evidence="6" type="ORF">G6321_54020</name>
</gene>
<dbReference type="EMBL" id="JACBFH010000004">
    <property type="protein sequence ID" value="NYY96823.1"/>
    <property type="molecule type" value="Genomic_DNA"/>
</dbReference>
<proteinExistence type="predicted"/>
<evidence type="ECO:0000256" key="2">
    <source>
        <dbReference type="ARBA" id="ARBA00022801"/>
    </source>
</evidence>
<evidence type="ECO:0000256" key="1">
    <source>
        <dbReference type="ARBA" id="ARBA00022741"/>
    </source>
</evidence>
<evidence type="ECO:0000256" key="4">
    <source>
        <dbReference type="SAM" id="MobiDB-lite"/>
    </source>
</evidence>
<evidence type="ECO:0000259" key="5">
    <source>
        <dbReference type="PROSITE" id="PS51206"/>
    </source>
</evidence>
<organism evidence="6">
    <name type="scientific">Bradyrhizobium barranii subsp. barranii</name>
    <dbReference type="NCBI Taxonomy" id="2823807"/>
    <lineage>
        <taxon>Bacteria</taxon>
        <taxon>Pseudomonadati</taxon>
        <taxon>Pseudomonadota</taxon>
        <taxon>Alphaproteobacteria</taxon>
        <taxon>Hyphomicrobiales</taxon>
        <taxon>Nitrobacteraceae</taxon>
        <taxon>Bradyrhizobium</taxon>
        <taxon>Bradyrhizobium barranii</taxon>
    </lineage>
</organism>
<dbReference type="AlphaFoldDB" id="A0A7Z0QN87"/>
<dbReference type="GO" id="GO:0005524">
    <property type="term" value="F:ATP binding"/>
    <property type="evidence" value="ECO:0007669"/>
    <property type="project" value="UniProtKB-KW"/>
</dbReference>
<evidence type="ECO:0000313" key="6">
    <source>
        <dbReference type="EMBL" id="NYY96823.1"/>
    </source>
</evidence>
<keyword evidence="3" id="KW-0067">ATP-binding</keyword>
<comment type="caution">
    <text evidence="6">The sequence shown here is derived from an EMBL/GenBank/DDBJ whole genome shotgun (WGS) entry which is preliminary data.</text>
</comment>
<feature type="domain" description="SF3 helicase" evidence="5">
    <location>
        <begin position="346"/>
        <end position="508"/>
    </location>
</feature>
<evidence type="ECO:0000256" key="3">
    <source>
        <dbReference type="ARBA" id="ARBA00022840"/>
    </source>
</evidence>
<dbReference type="NCBIfam" id="TIGR01613">
    <property type="entry name" value="primase_Cterm"/>
    <property type="match status" value="1"/>
</dbReference>
<dbReference type="InterPro" id="IPR014818">
    <property type="entry name" value="Phage/plasmid_primase_P4_C"/>
</dbReference>
<dbReference type="SMART" id="SM00885">
    <property type="entry name" value="D5_N"/>
    <property type="match status" value="1"/>
</dbReference>
<dbReference type="InterPro" id="IPR014015">
    <property type="entry name" value="Helicase_SF3_DNA-vir"/>
</dbReference>
<dbReference type="InterPro" id="IPR027417">
    <property type="entry name" value="P-loop_NTPase"/>
</dbReference>
<name>A0A7Z0QN87_9BRAD</name>
<dbReference type="InterPro" id="IPR051620">
    <property type="entry name" value="ORF904-like_C"/>
</dbReference>
<keyword evidence="2" id="KW-0378">Hydrolase</keyword>
<feature type="compositionally biased region" description="Acidic residues" evidence="4">
    <location>
        <begin position="85"/>
        <end position="99"/>
    </location>
</feature>
<reference evidence="6" key="1">
    <citation type="submission" date="2020-06" db="EMBL/GenBank/DDBJ databases">
        <title>Whole Genome Sequence of Bradyrhizobium sp. Strain 323S2.</title>
        <authorList>
            <person name="Bromfield E.S.P."/>
        </authorList>
    </citation>
    <scope>NUCLEOTIDE SEQUENCE [LARGE SCALE GENOMIC DNA]</scope>
    <source>
        <strain evidence="6">323S2</strain>
    </source>
</reference>
<dbReference type="Gene3D" id="3.40.50.300">
    <property type="entry name" value="P-loop containing nucleotide triphosphate hydrolases"/>
    <property type="match status" value="1"/>
</dbReference>
<dbReference type="PROSITE" id="PS51206">
    <property type="entry name" value="SF3_HELICASE_1"/>
    <property type="match status" value="1"/>
</dbReference>